<organism evidence="2 3">
    <name type="scientific">Meganyctiphanes norvegica</name>
    <name type="common">Northern krill</name>
    <name type="synonym">Thysanopoda norvegica</name>
    <dbReference type="NCBI Taxonomy" id="48144"/>
    <lineage>
        <taxon>Eukaryota</taxon>
        <taxon>Metazoa</taxon>
        <taxon>Ecdysozoa</taxon>
        <taxon>Arthropoda</taxon>
        <taxon>Crustacea</taxon>
        <taxon>Multicrustacea</taxon>
        <taxon>Malacostraca</taxon>
        <taxon>Eumalacostraca</taxon>
        <taxon>Eucarida</taxon>
        <taxon>Euphausiacea</taxon>
        <taxon>Euphausiidae</taxon>
        <taxon>Meganyctiphanes</taxon>
    </lineage>
</organism>
<keyword evidence="1" id="KW-0472">Membrane</keyword>
<feature type="transmembrane region" description="Helical" evidence="1">
    <location>
        <begin position="34"/>
        <end position="54"/>
    </location>
</feature>
<dbReference type="Proteomes" id="UP001497623">
    <property type="component" value="Unassembled WGS sequence"/>
</dbReference>
<comment type="caution">
    <text evidence="2">The sequence shown here is derived from an EMBL/GenBank/DDBJ whole genome shotgun (WGS) entry which is preliminary data.</text>
</comment>
<protein>
    <submittedName>
        <fullName evidence="2">Uncharacterized protein</fullName>
    </submittedName>
</protein>
<evidence type="ECO:0000256" key="1">
    <source>
        <dbReference type="SAM" id="Phobius"/>
    </source>
</evidence>
<gene>
    <name evidence="2" type="ORF">MNOR_LOCUS27378</name>
</gene>
<keyword evidence="3" id="KW-1185">Reference proteome</keyword>
<keyword evidence="1" id="KW-0812">Transmembrane</keyword>
<dbReference type="Gene3D" id="1.10.287.70">
    <property type="match status" value="1"/>
</dbReference>
<name>A0AAV2RRH0_MEGNR</name>
<sequence>MPVPQKARKIGSNMATGIKSSCCKKFAKAMFSHVGLFIIVALYAIGGAYLFIMLEKPAEDERRRKKQRVTMDLFDAMNYISKLLWYNNQQNHTKASYDIL</sequence>
<evidence type="ECO:0000313" key="3">
    <source>
        <dbReference type="Proteomes" id="UP001497623"/>
    </source>
</evidence>
<accession>A0AAV2RRH0</accession>
<reference evidence="2 3" key="1">
    <citation type="submission" date="2024-05" db="EMBL/GenBank/DDBJ databases">
        <authorList>
            <person name="Wallberg A."/>
        </authorList>
    </citation>
    <scope>NUCLEOTIDE SEQUENCE [LARGE SCALE GENOMIC DNA]</scope>
</reference>
<dbReference type="EMBL" id="CAXKWB010028717">
    <property type="protein sequence ID" value="CAL4134144.1"/>
    <property type="molecule type" value="Genomic_DNA"/>
</dbReference>
<evidence type="ECO:0000313" key="2">
    <source>
        <dbReference type="EMBL" id="CAL4134144.1"/>
    </source>
</evidence>
<feature type="non-terminal residue" evidence="2">
    <location>
        <position position="100"/>
    </location>
</feature>
<keyword evidence="1" id="KW-1133">Transmembrane helix</keyword>
<dbReference type="AlphaFoldDB" id="A0AAV2RRH0"/>
<proteinExistence type="predicted"/>